<evidence type="ECO:0000256" key="5">
    <source>
        <dbReference type="ARBA" id="ARBA00023136"/>
    </source>
</evidence>
<dbReference type="AlphaFoldDB" id="A0A9X1LDJ5"/>
<feature type="transmembrane region" description="Helical" evidence="7">
    <location>
        <begin position="122"/>
        <end position="139"/>
    </location>
</feature>
<dbReference type="SUPFAM" id="SSF81452">
    <property type="entry name" value="Cytochrome c oxidase subunit III-like"/>
    <property type="match status" value="1"/>
</dbReference>
<evidence type="ECO:0000256" key="2">
    <source>
        <dbReference type="ARBA" id="ARBA00010581"/>
    </source>
</evidence>
<sequence length="236" mass="25151">MIVTLLVFAVLVAVAAWWLARQGLTARPWLEGQAAAELAAPGIPPLPTAKIGLGIFLAVATLLLSLLVSAYAMRMEMADWRPLPQPLLLWANTFVLVLSSLALHWAARSARRGHRAGVQDGLLAGGLTALLFLAGQLLAWRQLAAAGYRPAANPADAFFYLITAAHGLHLLGGLAALGRAGARLARGATTARLRLSVELCATYWHFLLLAWLCLFALLAHAPSIAWLAALCTAPFR</sequence>
<evidence type="ECO:0000256" key="7">
    <source>
        <dbReference type="SAM" id="Phobius"/>
    </source>
</evidence>
<name>A0A9X1LDJ5_9PROT</name>
<dbReference type="InterPro" id="IPR000298">
    <property type="entry name" value="Cyt_c_oxidase-like_su3"/>
</dbReference>
<dbReference type="GO" id="GO:0005886">
    <property type="term" value="C:plasma membrane"/>
    <property type="evidence" value="ECO:0007669"/>
    <property type="project" value="UniProtKB-SubCell"/>
</dbReference>
<dbReference type="EMBL" id="JAJAQI010000072">
    <property type="protein sequence ID" value="MCB4825218.1"/>
    <property type="molecule type" value="Genomic_DNA"/>
</dbReference>
<keyword evidence="4 7" id="KW-1133">Transmembrane helix</keyword>
<comment type="caution">
    <text evidence="9">The sequence shown here is derived from an EMBL/GenBank/DDBJ whole genome shotgun (WGS) entry which is preliminary data.</text>
</comment>
<evidence type="ECO:0000259" key="8">
    <source>
        <dbReference type="PROSITE" id="PS50253"/>
    </source>
</evidence>
<reference evidence="9" key="1">
    <citation type="submission" date="2021-10" db="EMBL/GenBank/DDBJ databases">
        <title>Roseicella aerolatum sp. nov., isolated from aerosols of e-waste dismantling site.</title>
        <authorList>
            <person name="Qin T."/>
        </authorList>
    </citation>
    <scope>NUCLEOTIDE SEQUENCE</scope>
    <source>
        <strain evidence="9">GB24</strain>
    </source>
</reference>
<protein>
    <submittedName>
        <fullName evidence="9">Cytochrome c oxidase subunit 3</fullName>
    </submittedName>
</protein>
<comment type="similarity">
    <text evidence="2 6">Belongs to the cytochrome c oxidase subunit 3 family.</text>
</comment>
<gene>
    <name evidence="9" type="ORF">LHA35_26215</name>
</gene>
<accession>A0A9X1LDJ5</accession>
<feature type="transmembrane region" description="Helical" evidence="7">
    <location>
        <begin position="159"/>
        <end position="182"/>
    </location>
</feature>
<dbReference type="PROSITE" id="PS50253">
    <property type="entry name" value="COX3"/>
    <property type="match status" value="1"/>
</dbReference>
<evidence type="ECO:0000256" key="3">
    <source>
        <dbReference type="ARBA" id="ARBA00022692"/>
    </source>
</evidence>
<dbReference type="InterPro" id="IPR024791">
    <property type="entry name" value="Cyt_c/ubiquinol_Oxase_su3"/>
</dbReference>
<dbReference type="Gene3D" id="1.20.120.80">
    <property type="entry name" value="Cytochrome c oxidase, subunit III, four-helix bundle"/>
    <property type="match status" value="1"/>
</dbReference>
<feature type="transmembrane region" description="Helical" evidence="7">
    <location>
        <begin position="87"/>
        <end position="107"/>
    </location>
</feature>
<organism evidence="9 10">
    <name type="scientific">Roseicella aerolata</name>
    <dbReference type="NCBI Taxonomy" id="2883479"/>
    <lineage>
        <taxon>Bacteria</taxon>
        <taxon>Pseudomonadati</taxon>
        <taxon>Pseudomonadota</taxon>
        <taxon>Alphaproteobacteria</taxon>
        <taxon>Acetobacterales</taxon>
        <taxon>Roseomonadaceae</taxon>
        <taxon>Roseicella</taxon>
    </lineage>
</organism>
<dbReference type="GO" id="GO:0004129">
    <property type="term" value="F:cytochrome-c oxidase activity"/>
    <property type="evidence" value="ECO:0007669"/>
    <property type="project" value="InterPro"/>
</dbReference>
<feature type="transmembrane region" description="Helical" evidence="7">
    <location>
        <begin position="51"/>
        <end position="75"/>
    </location>
</feature>
<proteinExistence type="inferred from homology"/>
<dbReference type="PANTHER" id="PTHR11403">
    <property type="entry name" value="CYTOCHROME C OXIDASE SUBUNIT III"/>
    <property type="match status" value="1"/>
</dbReference>
<evidence type="ECO:0000256" key="6">
    <source>
        <dbReference type="RuleBase" id="RU003376"/>
    </source>
</evidence>
<dbReference type="InterPro" id="IPR013833">
    <property type="entry name" value="Cyt_c_oxidase_su3_a-hlx"/>
</dbReference>
<feature type="transmembrane region" description="Helical" evidence="7">
    <location>
        <begin position="202"/>
        <end position="230"/>
    </location>
</feature>
<keyword evidence="10" id="KW-1185">Reference proteome</keyword>
<dbReference type="Proteomes" id="UP001139311">
    <property type="component" value="Unassembled WGS sequence"/>
</dbReference>
<dbReference type="PANTHER" id="PTHR11403:SF10">
    <property type="entry name" value="CYTOCHROME C OXIDASE"/>
    <property type="match status" value="1"/>
</dbReference>
<keyword evidence="3 6" id="KW-0812">Transmembrane</keyword>
<evidence type="ECO:0000313" key="10">
    <source>
        <dbReference type="Proteomes" id="UP001139311"/>
    </source>
</evidence>
<dbReference type="RefSeq" id="WP_226613975.1">
    <property type="nucleotide sequence ID" value="NZ_JAJAQI010000072.1"/>
</dbReference>
<evidence type="ECO:0000256" key="4">
    <source>
        <dbReference type="ARBA" id="ARBA00022989"/>
    </source>
</evidence>
<keyword evidence="5 7" id="KW-0472">Membrane</keyword>
<evidence type="ECO:0000313" key="9">
    <source>
        <dbReference type="EMBL" id="MCB4825218.1"/>
    </source>
</evidence>
<comment type="subcellular location">
    <subcellularLocation>
        <location evidence="6">Cell membrane</location>
        <topology evidence="6">Multi-pass membrane protein</topology>
    </subcellularLocation>
    <subcellularLocation>
        <location evidence="1">Membrane</location>
        <topology evidence="1">Multi-pass membrane protein</topology>
    </subcellularLocation>
</comment>
<dbReference type="GO" id="GO:0019646">
    <property type="term" value="P:aerobic electron transport chain"/>
    <property type="evidence" value="ECO:0007669"/>
    <property type="project" value="InterPro"/>
</dbReference>
<evidence type="ECO:0000256" key="1">
    <source>
        <dbReference type="ARBA" id="ARBA00004141"/>
    </source>
</evidence>
<dbReference type="InterPro" id="IPR035973">
    <property type="entry name" value="Cyt_c_oxidase_su3-like_sf"/>
</dbReference>
<feature type="domain" description="Heme-copper oxidase subunit III family profile" evidence="8">
    <location>
        <begin position="1"/>
        <end position="223"/>
    </location>
</feature>
<dbReference type="Pfam" id="PF00510">
    <property type="entry name" value="COX3"/>
    <property type="match status" value="1"/>
</dbReference>